<keyword evidence="5" id="KW-0677">Repeat</keyword>
<keyword evidence="7" id="KW-0130">Cell adhesion</keyword>
<evidence type="ECO:0000256" key="1">
    <source>
        <dbReference type="ARBA" id="ARBA00004167"/>
    </source>
</evidence>
<evidence type="ECO:0000313" key="14">
    <source>
        <dbReference type="EMBL" id="KAH3842730.1"/>
    </source>
</evidence>
<dbReference type="PANTHER" id="PTHR24025:SF23">
    <property type="entry name" value="NEURAL-CADHERIN"/>
    <property type="match status" value="1"/>
</dbReference>
<evidence type="ECO:0000256" key="4">
    <source>
        <dbReference type="ARBA" id="ARBA00022729"/>
    </source>
</evidence>
<keyword evidence="4" id="KW-0732">Signal</keyword>
<keyword evidence="10" id="KW-1015">Disulfide bond</keyword>
<gene>
    <name evidence="14" type="ORF">DPMN_116234</name>
</gene>
<dbReference type="Proteomes" id="UP000828390">
    <property type="component" value="Unassembled WGS sequence"/>
</dbReference>
<keyword evidence="11" id="KW-0325">Glycoprotein</keyword>
<keyword evidence="9" id="KW-0472">Membrane</keyword>
<feature type="domain" description="Cadherin" evidence="13">
    <location>
        <begin position="236"/>
        <end position="315"/>
    </location>
</feature>
<evidence type="ECO:0000256" key="3">
    <source>
        <dbReference type="ARBA" id="ARBA00022692"/>
    </source>
</evidence>
<keyword evidence="3" id="KW-0812">Transmembrane</keyword>
<dbReference type="InterPro" id="IPR002126">
    <property type="entry name" value="Cadherin-like_dom"/>
</dbReference>
<sequence>MNTIFAFQVLVTLQDVNDCIPEFKSPAVIGVTENTNLTTVVHTVVVHDCDAGANADLTFSIASKSGPVSPFTIGTSDGRLRVNTNLDRETTQNYTMVVTVRDHGNPPLSSTQDLVVNIEDENDHSPVFSQTTYLARVSEDVAINVGQILLKVTATDQDVGVNGMVRYFVLSGDENQDFSLDQSSGALRVQKKLDYERVSSYKLFVRAEDRGSIVRFAAATVSITVDDVNDNEPVFLDSPYVKYVRENMDRPVFVLQVSAKDADSAPFNQLQYKIQSGDLSLFNISQTTGQIMALQSLDRERALSYVLTVVATDSGEFI</sequence>
<dbReference type="FunFam" id="2.60.40.60:FF:000275">
    <property type="entry name" value="Si:dkey-30k22.7"/>
    <property type="match status" value="1"/>
</dbReference>
<dbReference type="AlphaFoldDB" id="A0A9D4QUJ7"/>
<reference evidence="14" key="2">
    <citation type="submission" date="2020-11" db="EMBL/GenBank/DDBJ databases">
        <authorList>
            <person name="McCartney M.A."/>
            <person name="Auch B."/>
            <person name="Kono T."/>
            <person name="Mallez S."/>
            <person name="Becker A."/>
            <person name="Gohl D.M."/>
            <person name="Silverstein K.A.T."/>
            <person name="Koren S."/>
            <person name="Bechman K.B."/>
            <person name="Herman A."/>
            <person name="Abrahante J.E."/>
            <person name="Garbe J."/>
        </authorList>
    </citation>
    <scope>NUCLEOTIDE SEQUENCE</scope>
    <source>
        <strain evidence="14">Duluth1</strain>
        <tissue evidence="14">Whole animal</tissue>
    </source>
</reference>
<keyword evidence="15" id="KW-1185">Reference proteome</keyword>
<dbReference type="GO" id="GO:0007156">
    <property type="term" value="P:homophilic cell adhesion via plasma membrane adhesion molecules"/>
    <property type="evidence" value="ECO:0007669"/>
    <property type="project" value="InterPro"/>
</dbReference>
<dbReference type="PANTHER" id="PTHR24025">
    <property type="entry name" value="DESMOGLEIN FAMILY MEMBER"/>
    <property type="match status" value="1"/>
</dbReference>
<evidence type="ECO:0000256" key="11">
    <source>
        <dbReference type="ARBA" id="ARBA00023180"/>
    </source>
</evidence>
<name>A0A9D4QUJ7_DREPO</name>
<evidence type="ECO:0000259" key="13">
    <source>
        <dbReference type="PROSITE" id="PS50268"/>
    </source>
</evidence>
<dbReference type="EMBL" id="JAIWYP010000004">
    <property type="protein sequence ID" value="KAH3842730.1"/>
    <property type="molecule type" value="Genomic_DNA"/>
</dbReference>
<feature type="domain" description="Cadherin" evidence="13">
    <location>
        <begin position="129"/>
        <end position="235"/>
    </location>
</feature>
<dbReference type="InterPro" id="IPR050971">
    <property type="entry name" value="Cadherin-domain_protein"/>
</dbReference>
<dbReference type="GO" id="GO:0005509">
    <property type="term" value="F:calcium ion binding"/>
    <property type="evidence" value="ECO:0007669"/>
    <property type="project" value="UniProtKB-UniRule"/>
</dbReference>
<accession>A0A9D4QUJ7</accession>
<proteinExistence type="predicted"/>
<dbReference type="CDD" id="cd11304">
    <property type="entry name" value="Cadherin_repeat"/>
    <property type="match status" value="3"/>
</dbReference>
<evidence type="ECO:0000256" key="8">
    <source>
        <dbReference type="ARBA" id="ARBA00022989"/>
    </source>
</evidence>
<dbReference type="FunFam" id="2.60.40.60:FF:000039">
    <property type="entry name" value="FAT atypical cadherin 3"/>
    <property type="match status" value="1"/>
</dbReference>
<organism evidence="14 15">
    <name type="scientific">Dreissena polymorpha</name>
    <name type="common">Zebra mussel</name>
    <name type="synonym">Mytilus polymorpha</name>
    <dbReference type="NCBI Taxonomy" id="45954"/>
    <lineage>
        <taxon>Eukaryota</taxon>
        <taxon>Metazoa</taxon>
        <taxon>Spiralia</taxon>
        <taxon>Lophotrochozoa</taxon>
        <taxon>Mollusca</taxon>
        <taxon>Bivalvia</taxon>
        <taxon>Autobranchia</taxon>
        <taxon>Heteroconchia</taxon>
        <taxon>Euheterodonta</taxon>
        <taxon>Imparidentia</taxon>
        <taxon>Neoheterodontei</taxon>
        <taxon>Myida</taxon>
        <taxon>Dreissenoidea</taxon>
        <taxon>Dreissenidae</taxon>
        <taxon>Dreissena</taxon>
    </lineage>
</organism>
<feature type="domain" description="Cadherin" evidence="13">
    <location>
        <begin position="23"/>
        <end position="128"/>
    </location>
</feature>
<evidence type="ECO:0000256" key="7">
    <source>
        <dbReference type="ARBA" id="ARBA00022889"/>
    </source>
</evidence>
<evidence type="ECO:0000256" key="12">
    <source>
        <dbReference type="PROSITE-ProRule" id="PRU00043"/>
    </source>
</evidence>
<dbReference type="PROSITE" id="PS00232">
    <property type="entry name" value="CADHERIN_1"/>
    <property type="match status" value="2"/>
</dbReference>
<evidence type="ECO:0000256" key="5">
    <source>
        <dbReference type="ARBA" id="ARBA00022737"/>
    </source>
</evidence>
<evidence type="ECO:0000313" key="15">
    <source>
        <dbReference type="Proteomes" id="UP000828390"/>
    </source>
</evidence>
<dbReference type="Gene3D" id="2.60.40.60">
    <property type="entry name" value="Cadherins"/>
    <property type="match status" value="3"/>
</dbReference>
<dbReference type="PROSITE" id="PS50268">
    <property type="entry name" value="CADHERIN_2"/>
    <property type="match status" value="3"/>
</dbReference>
<protein>
    <recommendedName>
        <fullName evidence="13">Cadherin domain-containing protein</fullName>
    </recommendedName>
</protein>
<dbReference type="InterPro" id="IPR020894">
    <property type="entry name" value="Cadherin_CS"/>
</dbReference>
<evidence type="ECO:0000256" key="2">
    <source>
        <dbReference type="ARBA" id="ARBA00022536"/>
    </source>
</evidence>
<dbReference type="FunFam" id="2.60.40.60:FF:000058">
    <property type="entry name" value="FAT atypical cadherin 3"/>
    <property type="match status" value="1"/>
</dbReference>
<dbReference type="SMART" id="SM00112">
    <property type="entry name" value="CA"/>
    <property type="match status" value="3"/>
</dbReference>
<dbReference type="SUPFAM" id="SSF49313">
    <property type="entry name" value="Cadherin-like"/>
    <property type="match status" value="3"/>
</dbReference>
<dbReference type="PRINTS" id="PR00205">
    <property type="entry name" value="CADHERIN"/>
</dbReference>
<comment type="subcellular location">
    <subcellularLocation>
        <location evidence="1">Membrane</location>
        <topology evidence="1">Single-pass membrane protein</topology>
    </subcellularLocation>
</comment>
<dbReference type="InterPro" id="IPR015919">
    <property type="entry name" value="Cadherin-like_sf"/>
</dbReference>
<keyword evidence="6 12" id="KW-0106">Calcium</keyword>
<keyword evidence="2" id="KW-0245">EGF-like domain</keyword>
<evidence type="ECO:0000256" key="10">
    <source>
        <dbReference type="ARBA" id="ARBA00023157"/>
    </source>
</evidence>
<dbReference type="GO" id="GO:0005886">
    <property type="term" value="C:plasma membrane"/>
    <property type="evidence" value="ECO:0007669"/>
    <property type="project" value="InterPro"/>
</dbReference>
<evidence type="ECO:0000256" key="9">
    <source>
        <dbReference type="ARBA" id="ARBA00023136"/>
    </source>
</evidence>
<evidence type="ECO:0000256" key="6">
    <source>
        <dbReference type="ARBA" id="ARBA00022837"/>
    </source>
</evidence>
<dbReference type="Pfam" id="PF00028">
    <property type="entry name" value="Cadherin"/>
    <property type="match status" value="3"/>
</dbReference>
<comment type="caution">
    <text evidence="14">The sequence shown here is derived from an EMBL/GenBank/DDBJ whole genome shotgun (WGS) entry which is preliminary data.</text>
</comment>
<dbReference type="GO" id="GO:0005911">
    <property type="term" value="C:cell-cell junction"/>
    <property type="evidence" value="ECO:0007669"/>
    <property type="project" value="TreeGrafter"/>
</dbReference>
<keyword evidence="8" id="KW-1133">Transmembrane helix</keyword>
<reference evidence="14" key="1">
    <citation type="journal article" date="2019" name="bioRxiv">
        <title>The Genome of the Zebra Mussel, Dreissena polymorpha: A Resource for Invasive Species Research.</title>
        <authorList>
            <person name="McCartney M.A."/>
            <person name="Auch B."/>
            <person name="Kono T."/>
            <person name="Mallez S."/>
            <person name="Zhang Y."/>
            <person name="Obille A."/>
            <person name="Becker A."/>
            <person name="Abrahante J.E."/>
            <person name="Garbe J."/>
            <person name="Badalamenti J.P."/>
            <person name="Herman A."/>
            <person name="Mangelson H."/>
            <person name="Liachko I."/>
            <person name="Sullivan S."/>
            <person name="Sone E.D."/>
            <person name="Koren S."/>
            <person name="Silverstein K.A.T."/>
            <person name="Beckman K.B."/>
            <person name="Gohl D.M."/>
        </authorList>
    </citation>
    <scope>NUCLEOTIDE SEQUENCE</scope>
    <source>
        <strain evidence="14">Duluth1</strain>
        <tissue evidence="14">Whole animal</tissue>
    </source>
</reference>